<evidence type="ECO:0000313" key="2">
    <source>
        <dbReference type="EMBL" id="KAF3502478.1"/>
    </source>
</evidence>
<keyword evidence="1" id="KW-1133">Transmembrane helix</keyword>
<name>A0A8S9NLF7_BRACR</name>
<protein>
    <submittedName>
        <fullName evidence="2">Uncharacterized protein</fullName>
    </submittedName>
</protein>
<reference evidence="2" key="1">
    <citation type="submission" date="2019-12" db="EMBL/GenBank/DDBJ databases">
        <title>Genome sequencing and annotation of Brassica cretica.</title>
        <authorList>
            <person name="Studholme D.J."/>
            <person name="Sarris P."/>
        </authorList>
    </citation>
    <scope>NUCLEOTIDE SEQUENCE</scope>
    <source>
        <strain evidence="2">PFS-109/04</strain>
        <tissue evidence="2">Leaf</tissue>
    </source>
</reference>
<evidence type="ECO:0000256" key="1">
    <source>
        <dbReference type="SAM" id="Phobius"/>
    </source>
</evidence>
<keyword evidence="1" id="KW-0812">Transmembrane</keyword>
<proteinExistence type="predicted"/>
<accession>A0A8S9NLF7</accession>
<dbReference type="Proteomes" id="UP000712600">
    <property type="component" value="Unassembled WGS sequence"/>
</dbReference>
<dbReference type="AlphaFoldDB" id="A0A8S9NLF7"/>
<dbReference type="EMBL" id="QGKX02001621">
    <property type="protein sequence ID" value="KAF3502478.1"/>
    <property type="molecule type" value="Genomic_DNA"/>
</dbReference>
<keyword evidence="1" id="KW-0472">Membrane</keyword>
<feature type="transmembrane region" description="Helical" evidence="1">
    <location>
        <begin position="24"/>
        <end position="45"/>
    </location>
</feature>
<organism evidence="2 3">
    <name type="scientific">Brassica cretica</name>
    <name type="common">Mustard</name>
    <dbReference type="NCBI Taxonomy" id="69181"/>
    <lineage>
        <taxon>Eukaryota</taxon>
        <taxon>Viridiplantae</taxon>
        <taxon>Streptophyta</taxon>
        <taxon>Embryophyta</taxon>
        <taxon>Tracheophyta</taxon>
        <taxon>Spermatophyta</taxon>
        <taxon>Magnoliopsida</taxon>
        <taxon>eudicotyledons</taxon>
        <taxon>Gunneridae</taxon>
        <taxon>Pentapetalae</taxon>
        <taxon>rosids</taxon>
        <taxon>malvids</taxon>
        <taxon>Brassicales</taxon>
        <taxon>Brassicaceae</taxon>
        <taxon>Brassiceae</taxon>
        <taxon>Brassica</taxon>
    </lineage>
</organism>
<comment type="caution">
    <text evidence="2">The sequence shown here is derived from an EMBL/GenBank/DDBJ whole genome shotgun (WGS) entry which is preliminary data.</text>
</comment>
<gene>
    <name evidence="2" type="ORF">F2Q69_00040862</name>
</gene>
<sequence>MNIRQQETLCDPHKIFISLKRRRLLGSEPIISSVIIFTSLASVILGESASSSLPSLSSVAAASRIVVDHFFRHHLHFSSVGVVHPRRVGVIISAVTQICCCGNQRNPPPSAVKVLKEMLIRFTLAAKESDYFVVSKQLELEISLTLAAKESFQSLWEFHVDLNRNASFISIEEDLQFEDLMKIVSEDFKEEVIGLSYGMSLDIKSTVEGFPPISVANTRHLRSFIGKSRSFDGTCRLCVKVNADSASCNNQASDTFASPVSTVQREIQVHTDPASCNRQTSDTFASPVPNMSYEIKLFWKKDEKGVNVTVTTGEEDEDIVLDLKSKLNGFSYKKGFIEKSKTCGEILRRRTATVKMTLLRFVASKNNDELTFLYRYH</sequence>
<evidence type="ECO:0000313" key="3">
    <source>
        <dbReference type="Proteomes" id="UP000712600"/>
    </source>
</evidence>